<name>A0A1A9V9W5_GLOAU</name>
<organism evidence="1 2">
    <name type="scientific">Glossina austeni</name>
    <name type="common">Savannah tsetse fly</name>
    <dbReference type="NCBI Taxonomy" id="7395"/>
    <lineage>
        <taxon>Eukaryota</taxon>
        <taxon>Metazoa</taxon>
        <taxon>Ecdysozoa</taxon>
        <taxon>Arthropoda</taxon>
        <taxon>Hexapoda</taxon>
        <taxon>Insecta</taxon>
        <taxon>Pterygota</taxon>
        <taxon>Neoptera</taxon>
        <taxon>Endopterygota</taxon>
        <taxon>Diptera</taxon>
        <taxon>Brachycera</taxon>
        <taxon>Muscomorpha</taxon>
        <taxon>Hippoboscoidea</taxon>
        <taxon>Glossinidae</taxon>
        <taxon>Glossina</taxon>
    </lineage>
</organism>
<dbReference type="STRING" id="7395.A0A1A9V9W5"/>
<reference evidence="1" key="1">
    <citation type="submission" date="2020-05" db="UniProtKB">
        <authorList>
            <consortium name="EnsemblMetazoa"/>
        </authorList>
    </citation>
    <scope>IDENTIFICATION</scope>
    <source>
        <strain evidence="1">TTRI</strain>
    </source>
</reference>
<dbReference type="VEuPathDB" id="VectorBase:GAUT030456"/>
<dbReference type="Proteomes" id="UP000078200">
    <property type="component" value="Unassembled WGS sequence"/>
</dbReference>
<dbReference type="AlphaFoldDB" id="A0A1A9V9W5"/>
<evidence type="ECO:0000313" key="1">
    <source>
        <dbReference type="EnsemblMetazoa" id="GAUT030456-PA"/>
    </source>
</evidence>
<protein>
    <submittedName>
        <fullName evidence="1">Uncharacterized protein</fullName>
    </submittedName>
</protein>
<proteinExistence type="predicted"/>
<evidence type="ECO:0000313" key="2">
    <source>
        <dbReference type="Proteomes" id="UP000078200"/>
    </source>
</evidence>
<keyword evidence="2" id="KW-1185">Reference proteome</keyword>
<dbReference type="EnsemblMetazoa" id="GAUT030456-RA">
    <property type="protein sequence ID" value="GAUT030456-PA"/>
    <property type="gene ID" value="GAUT030456"/>
</dbReference>
<accession>A0A1A9V9W5</accession>
<sequence length="117" mass="13704">MIAAWHRRPTIIMLRILAKHQVVAYTQKSQIKHENRHIQLVREYGFHPRTKATVEDGDVLPKKFEPFPENMYGKPLEEIDTFIYEERISTATVLNAKTQHPENISIKMSPLARQDKP</sequence>